<gene>
    <name evidence="1" type="ORF">C8J55DRAFT_561776</name>
</gene>
<dbReference type="Proteomes" id="UP001150238">
    <property type="component" value="Unassembled WGS sequence"/>
</dbReference>
<comment type="caution">
    <text evidence="1">The sequence shown here is derived from an EMBL/GenBank/DDBJ whole genome shotgun (WGS) entry which is preliminary data.</text>
</comment>
<dbReference type="EMBL" id="JANVFS010000020">
    <property type="protein sequence ID" value="KAJ4476364.1"/>
    <property type="molecule type" value="Genomic_DNA"/>
</dbReference>
<evidence type="ECO:0000313" key="1">
    <source>
        <dbReference type="EMBL" id="KAJ4476364.1"/>
    </source>
</evidence>
<sequence length="288" mass="33378">MSLPNELYWDILTRVFADSVHRVCFPKSYELDLTWELNALSTFFRVSRGFQDITADICQKMYGSPDRGKNAVQSANTRLNFLRHSARRDIVIIFDEERFKTPFLQSYLLLLSIVQMRKIMKVPSTPTLFRYMHTTISRSVDTLQRIIMLSKPPELYLNLAASSHMQADLIYISSELVNEVDDLQENLTALQEFTPDHDEADTYMARIRLNMYSVDGFVRKYEVVAALASRLTGPEVKVYELPGVLSAMKRIRATISPFERDIQDTLEIFEEVTDRWTMQEPSDEPPNV</sequence>
<name>A0A9W9A8N6_9AGAR</name>
<reference evidence="1" key="2">
    <citation type="journal article" date="2023" name="Proc. Natl. Acad. Sci. U.S.A.">
        <title>A global phylogenomic analysis of the shiitake genus Lentinula.</title>
        <authorList>
            <person name="Sierra-Patev S."/>
            <person name="Min B."/>
            <person name="Naranjo-Ortiz M."/>
            <person name="Looney B."/>
            <person name="Konkel Z."/>
            <person name="Slot J.C."/>
            <person name="Sakamoto Y."/>
            <person name="Steenwyk J.L."/>
            <person name="Rokas A."/>
            <person name="Carro J."/>
            <person name="Camarero S."/>
            <person name="Ferreira P."/>
            <person name="Molpeceres G."/>
            <person name="Ruiz-Duenas F.J."/>
            <person name="Serrano A."/>
            <person name="Henrissat B."/>
            <person name="Drula E."/>
            <person name="Hughes K.W."/>
            <person name="Mata J.L."/>
            <person name="Ishikawa N.K."/>
            <person name="Vargas-Isla R."/>
            <person name="Ushijima S."/>
            <person name="Smith C.A."/>
            <person name="Donoghue J."/>
            <person name="Ahrendt S."/>
            <person name="Andreopoulos W."/>
            <person name="He G."/>
            <person name="LaButti K."/>
            <person name="Lipzen A."/>
            <person name="Ng V."/>
            <person name="Riley R."/>
            <person name="Sandor L."/>
            <person name="Barry K."/>
            <person name="Martinez A.T."/>
            <person name="Xiao Y."/>
            <person name="Gibbons J.G."/>
            <person name="Terashima K."/>
            <person name="Grigoriev I.V."/>
            <person name="Hibbett D."/>
        </authorList>
    </citation>
    <scope>NUCLEOTIDE SEQUENCE</scope>
    <source>
        <strain evidence="1">Sp2 HRB7682 ss15</strain>
    </source>
</reference>
<reference evidence="1" key="1">
    <citation type="submission" date="2022-08" db="EMBL/GenBank/DDBJ databases">
        <authorList>
            <consortium name="DOE Joint Genome Institute"/>
            <person name="Min B."/>
            <person name="Riley R."/>
            <person name="Sierra-Patev S."/>
            <person name="Naranjo-Ortiz M."/>
            <person name="Looney B."/>
            <person name="Konkel Z."/>
            <person name="Slot J.C."/>
            <person name="Sakamoto Y."/>
            <person name="Steenwyk J.L."/>
            <person name="Rokas A."/>
            <person name="Carro J."/>
            <person name="Camarero S."/>
            <person name="Ferreira P."/>
            <person name="Molpeceres G."/>
            <person name="Ruiz-Duenas F.J."/>
            <person name="Serrano A."/>
            <person name="Henrissat B."/>
            <person name="Drula E."/>
            <person name="Hughes K.W."/>
            <person name="Mata J.L."/>
            <person name="Ishikawa N.K."/>
            <person name="Vargas-Isla R."/>
            <person name="Ushijima S."/>
            <person name="Smith C.A."/>
            <person name="Ahrendt S."/>
            <person name="Andreopoulos W."/>
            <person name="He G."/>
            <person name="Labutti K."/>
            <person name="Lipzen A."/>
            <person name="Ng V."/>
            <person name="Sandor L."/>
            <person name="Barry K."/>
            <person name="Martinez A.T."/>
            <person name="Xiao Y."/>
            <person name="Gibbons J.G."/>
            <person name="Terashima K."/>
            <person name="Hibbett D.S."/>
            <person name="Grigoriev I.V."/>
        </authorList>
    </citation>
    <scope>NUCLEOTIDE SEQUENCE</scope>
    <source>
        <strain evidence="1">Sp2 HRB7682 ss15</strain>
    </source>
</reference>
<organism evidence="1 2">
    <name type="scientific">Lentinula lateritia</name>
    <dbReference type="NCBI Taxonomy" id="40482"/>
    <lineage>
        <taxon>Eukaryota</taxon>
        <taxon>Fungi</taxon>
        <taxon>Dikarya</taxon>
        <taxon>Basidiomycota</taxon>
        <taxon>Agaricomycotina</taxon>
        <taxon>Agaricomycetes</taxon>
        <taxon>Agaricomycetidae</taxon>
        <taxon>Agaricales</taxon>
        <taxon>Marasmiineae</taxon>
        <taxon>Omphalotaceae</taxon>
        <taxon>Lentinula</taxon>
    </lineage>
</organism>
<protein>
    <submittedName>
        <fullName evidence="1">Uncharacterized protein</fullName>
    </submittedName>
</protein>
<evidence type="ECO:0000313" key="2">
    <source>
        <dbReference type="Proteomes" id="UP001150238"/>
    </source>
</evidence>
<accession>A0A9W9A8N6</accession>
<proteinExistence type="predicted"/>
<dbReference type="AlphaFoldDB" id="A0A9W9A8N6"/>